<sequence>MDSWLDPSTSLFQSPSCLHAKIFCSRPNLLCNFPFIHQHGYRCLHSSPCHLNLFLFSSPLCHSFHSNLHPNFQCGHVIIGTPAEMPSSVEFHPQCVMNPPMAWCHRIIICGAQPLMIMPLSLTRSSNPSASHSSTSGNFFPALITQMNGFLEASSPSPSSTSC</sequence>
<dbReference type="PaxDb" id="65489-OBART01G04930.1"/>
<proteinExistence type="predicted"/>
<reference evidence="1" key="2">
    <citation type="submission" date="2015-03" db="UniProtKB">
        <authorList>
            <consortium name="EnsemblPlants"/>
        </authorList>
    </citation>
    <scope>IDENTIFICATION</scope>
</reference>
<protein>
    <submittedName>
        <fullName evidence="1">Uncharacterized protein</fullName>
    </submittedName>
</protein>
<name>A0A0D3EK85_9ORYZ</name>
<evidence type="ECO:0000313" key="1">
    <source>
        <dbReference type="EnsemblPlants" id="OBART01G04930.1"/>
    </source>
</evidence>
<dbReference type="Gramene" id="OBART01G04930.1">
    <property type="protein sequence ID" value="OBART01G04930.1"/>
    <property type="gene ID" value="OBART01G04930"/>
</dbReference>
<reference evidence="1" key="1">
    <citation type="journal article" date="2009" name="Rice">
        <title>De Novo Next Generation Sequencing of Plant Genomes.</title>
        <authorList>
            <person name="Rounsley S."/>
            <person name="Marri P.R."/>
            <person name="Yu Y."/>
            <person name="He R."/>
            <person name="Sisneros N."/>
            <person name="Goicoechea J.L."/>
            <person name="Lee S.J."/>
            <person name="Angelova A."/>
            <person name="Kudrna D."/>
            <person name="Luo M."/>
            <person name="Affourtit J."/>
            <person name="Desany B."/>
            <person name="Knight J."/>
            <person name="Niazi F."/>
            <person name="Egholm M."/>
            <person name="Wing R.A."/>
        </authorList>
    </citation>
    <scope>NUCLEOTIDE SEQUENCE [LARGE SCALE GENOMIC DNA]</scope>
    <source>
        <strain evidence="1">cv. IRGC 105608</strain>
    </source>
</reference>
<keyword evidence="2" id="KW-1185">Reference proteome</keyword>
<evidence type="ECO:0000313" key="2">
    <source>
        <dbReference type="Proteomes" id="UP000026960"/>
    </source>
</evidence>
<dbReference type="Proteomes" id="UP000026960">
    <property type="component" value="Chromosome 1"/>
</dbReference>
<dbReference type="AlphaFoldDB" id="A0A0D3EK85"/>
<organism evidence="1">
    <name type="scientific">Oryza barthii</name>
    <dbReference type="NCBI Taxonomy" id="65489"/>
    <lineage>
        <taxon>Eukaryota</taxon>
        <taxon>Viridiplantae</taxon>
        <taxon>Streptophyta</taxon>
        <taxon>Embryophyta</taxon>
        <taxon>Tracheophyta</taxon>
        <taxon>Spermatophyta</taxon>
        <taxon>Magnoliopsida</taxon>
        <taxon>Liliopsida</taxon>
        <taxon>Poales</taxon>
        <taxon>Poaceae</taxon>
        <taxon>BOP clade</taxon>
        <taxon>Oryzoideae</taxon>
        <taxon>Oryzeae</taxon>
        <taxon>Oryzinae</taxon>
        <taxon>Oryza</taxon>
    </lineage>
</organism>
<dbReference type="EnsemblPlants" id="OBART01G04930.1">
    <property type="protein sequence ID" value="OBART01G04930.1"/>
    <property type="gene ID" value="OBART01G04930"/>
</dbReference>
<accession>A0A0D3EK85</accession>
<dbReference type="HOGENOM" id="CLU_1629587_0_0_1"/>